<evidence type="ECO:0000313" key="3">
    <source>
        <dbReference type="EMBL" id="SED40374.1"/>
    </source>
</evidence>
<dbReference type="Gene3D" id="3.30.420.40">
    <property type="match status" value="2"/>
</dbReference>
<dbReference type="AlphaFoldDB" id="A0A1H5AF22"/>
<sequence>MKQEATQTRHSRAGIPGSAAGERANRMVAALDVGGTTIKAALLDEQLRPQAALRAETARSADGTALAAQTVEIVAALAEQAGTGRPDAVGVVVPGIVDEQTRVCHFSANLDWREVHFGELLEERLGLPVAFGHDVTAGGIAEFRVGAGRGATNAAFIPVGTGIAAALLLDGRIHRAGGQAGEVGHIDVGHSGKCGCGAIGCLEAISSAAAIARRYTERTGRPADGAREVVELARRGDEVAVAVVQDALDGLGHGIRTLLTLLGPDVIVLGGGLFTAADYVLEPVREWLAAHLTFQKMPELRIAELGDEAGRLGAGLLAFDLLEA</sequence>
<dbReference type="EMBL" id="FNSO01000004">
    <property type="protein sequence ID" value="SED40374.1"/>
    <property type="molecule type" value="Genomic_DNA"/>
</dbReference>
<reference evidence="4" key="1">
    <citation type="submission" date="2016-10" db="EMBL/GenBank/DDBJ databases">
        <authorList>
            <person name="Varghese N."/>
            <person name="Submissions S."/>
        </authorList>
    </citation>
    <scope>NUCLEOTIDE SEQUENCE [LARGE SCALE GENOMIC DNA]</scope>
    <source>
        <strain evidence="4">DSM 44544</strain>
    </source>
</reference>
<dbReference type="InterPro" id="IPR000600">
    <property type="entry name" value="ROK"/>
</dbReference>
<dbReference type="PANTHER" id="PTHR18964:SF149">
    <property type="entry name" value="BIFUNCTIONAL UDP-N-ACETYLGLUCOSAMINE 2-EPIMERASE_N-ACETYLMANNOSAMINE KINASE"/>
    <property type="match status" value="1"/>
</dbReference>
<keyword evidence="3" id="KW-0808">Transferase</keyword>
<accession>A0A1H5AF22</accession>
<dbReference type="InterPro" id="IPR043129">
    <property type="entry name" value="ATPase_NBD"/>
</dbReference>
<dbReference type="Proteomes" id="UP000199622">
    <property type="component" value="Unassembled WGS sequence"/>
</dbReference>
<name>A0A1H5AF22_9PSEU</name>
<dbReference type="STRING" id="208445.SAMN04489727_7731"/>
<dbReference type="SUPFAM" id="SSF53067">
    <property type="entry name" value="Actin-like ATPase domain"/>
    <property type="match status" value="1"/>
</dbReference>
<evidence type="ECO:0000256" key="2">
    <source>
        <dbReference type="SAM" id="MobiDB-lite"/>
    </source>
</evidence>
<dbReference type="Pfam" id="PF00480">
    <property type="entry name" value="ROK"/>
    <property type="match status" value="1"/>
</dbReference>
<dbReference type="PANTHER" id="PTHR18964">
    <property type="entry name" value="ROK (REPRESSOR, ORF, KINASE) FAMILY"/>
    <property type="match status" value="1"/>
</dbReference>
<proteinExistence type="inferred from homology"/>
<dbReference type="GO" id="GO:0016301">
    <property type="term" value="F:kinase activity"/>
    <property type="evidence" value="ECO:0007669"/>
    <property type="project" value="UniProtKB-KW"/>
</dbReference>
<protein>
    <submittedName>
        <fullName evidence="3">Glucokinase</fullName>
    </submittedName>
</protein>
<keyword evidence="3" id="KW-0418">Kinase</keyword>
<evidence type="ECO:0000313" key="4">
    <source>
        <dbReference type="Proteomes" id="UP000199622"/>
    </source>
</evidence>
<evidence type="ECO:0000256" key="1">
    <source>
        <dbReference type="ARBA" id="ARBA00006479"/>
    </source>
</evidence>
<gene>
    <name evidence="3" type="ORF">SAMN04489727_7731</name>
</gene>
<keyword evidence="4" id="KW-1185">Reference proteome</keyword>
<feature type="region of interest" description="Disordered" evidence="2">
    <location>
        <begin position="1"/>
        <end position="21"/>
    </location>
</feature>
<comment type="similarity">
    <text evidence="1">Belongs to the ROK (NagC/XylR) family.</text>
</comment>
<organism evidence="3 4">
    <name type="scientific">Amycolatopsis tolypomycina</name>
    <dbReference type="NCBI Taxonomy" id="208445"/>
    <lineage>
        <taxon>Bacteria</taxon>
        <taxon>Bacillati</taxon>
        <taxon>Actinomycetota</taxon>
        <taxon>Actinomycetes</taxon>
        <taxon>Pseudonocardiales</taxon>
        <taxon>Pseudonocardiaceae</taxon>
        <taxon>Amycolatopsis</taxon>
    </lineage>
</organism>